<dbReference type="Pfam" id="PF07707">
    <property type="entry name" value="BACK"/>
    <property type="match status" value="1"/>
</dbReference>
<gene>
    <name evidence="4" type="ORF">FSP39_004012</name>
</gene>
<dbReference type="AlphaFoldDB" id="A0AA89C6E6"/>
<comment type="caution">
    <text evidence="4">The sequence shown here is derived from an EMBL/GenBank/DDBJ whole genome shotgun (WGS) entry which is preliminary data.</text>
</comment>
<dbReference type="SMART" id="SM00875">
    <property type="entry name" value="BACK"/>
    <property type="match status" value="1"/>
</dbReference>
<feature type="domain" description="BTB" evidence="3">
    <location>
        <begin position="1"/>
        <end position="57"/>
    </location>
</feature>
<dbReference type="Gene3D" id="3.30.710.10">
    <property type="entry name" value="Potassium Channel Kv1.1, Chain A"/>
    <property type="match status" value="1"/>
</dbReference>
<proteinExistence type="predicted"/>
<keyword evidence="1" id="KW-0880">Kelch repeat</keyword>
<name>A0AA89C6E6_PINIB</name>
<evidence type="ECO:0000259" key="3">
    <source>
        <dbReference type="PROSITE" id="PS50097"/>
    </source>
</evidence>
<dbReference type="Pfam" id="PF00651">
    <property type="entry name" value="BTB"/>
    <property type="match status" value="1"/>
</dbReference>
<dbReference type="InterPro" id="IPR011333">
    <property type="entry name" value="SKP1/BTB/POZ_sf"/>
</dbReference>
<accession>A0AA89C6E6</accession>
<dbReference type="SUPFAM" id="SSF54695">
    <property type="entry name" value="POZ domain"/>
    <property type="match status" value="1"/>
</dbReference>
<evidence type="ECO:0000256" key="2">
    <source>
        <dbReference type="ARBA" id="ARBA00022737"/>
    </source>
</evidence>
<dbReference type="InterPro" id="IPR000210">
    <property type="entry name" value="BTB/POZ_dom"/>
</dbReference>
<keyword evidence="2" id="KW-0677">Repeat</keyword>
<evidence type="ECO:0000313" key="5">
    <source>
        <dbReference type="Proteomes" id="UP001186944"/>
    </source>
</evidence>
<keyword evidence="5" id="KW-1185">Reference proteome</keyword>
<dbReference type="EMBL" id="VSWD01000005">
    <property type="protein sequence ID" value="KAK3101493.1"/>
    <property type="molecule type" value="Genomic_DNA"/>
</dbReference>
<sequence length="263" mass="30114">VPAHKTVLAIHSEYFRAMFTSGLQESSQSSTTLDEIPSDVLREIVQYMYTGNLQVNKENVQDFIIGCDLLQMENLKSECCNVMDINTDVSNCVWQFADHFHCTSVCNKAVNIIKQQFCYVCQQEEFVSLPSNRLVTILKWKELNLGKEGENTVARCVVCWLEKNLDVKVEDVKEIIMSVRLCHVTDEGIDALMKTHIVEQNPELQRFTAVHRESRFLALTRITSRSGQKRFKSNSLNNAEKRSLNHPDALLRLLWSKRSKASG</sequence>
<feature type="non-terminal residue" evidence="4">
    <location>
        <position position="1"/>
    </location>
</feature>
<evidence type="ECO:0000256" key="1">
    <source>
        <dbReference type="ARBA" id="ARBA00022441"/>
    </source>
</evidence>
<dbReference type="PANTHER" id="PTHR24412">
    <property type="entry name" value="KELCH PROTEIN"/>
    <property type="match status" value="1"/>
</dbReference>
<dbReference type="InterPro" id="IPR011705">
    <property type="entry name" value="BACK"/>
</dbReference>
<dbReference type="Proteomes" id="UP001186944">
    <property type="component" value="Unassembled WGS sequence"/>
</dbReference>
<dbReference type="SMART" id="SM00225">
    <property type="entry name" value="BTB"/>
    <property type="match status" value="1"/>
</dbReference>
<protein>
    <recommendedName>
        <fullName evidence="3">BTB domain-containing protein</fullName>
    </recommendedName>
</protein>
<reference evidence="4" key="1">
    <citation type="submission" date="2019-08" db="EMBL/GenBank/DDBJ databases">
        <title>The improved chromosome-level genome for the pearl oyster Pinctada fucata martensii using PacBio sequencing and Hi-C.</title>
        <authorList>
            <person name="Zheng Z."/>
        </authorList>
    </citation>
    <scope>NUCLEOTIDE SEQUENCE</scope>
    <source>
        <strain evidence="4">ZZ-2019</strain>
        <tissue evidence="4">Adductor muscle</tissue>
    </source>
</reference>
<dbReference type="PANTHER" id="PTHR24412:SF272">
    <property type="entry name" value="KELCH-LIKE PROTEIN DIABLO"/>
    <property type="match status" value="1"/>
</dbReference>
<dbReference type="PROSITE" id="PS50097">
    <property type="entry name" value="BTB"/>
    <property type="match status" value="1"/>
</dbReference>
<dbReference type="Gene3D" id="1.25.40.420">
    <property type="match status" value="1"/>
</dbReference>
<organism evidence="4 5">
    <name type="scientific">Pinctada imbricata</name>
    <name type="common">Atlantic pearl-oyster</name>
    <name type="synonym">Pinctada martensii</name>
    <dbReference type="NCBI Taxonomy" id="66713"/>
    <lineage>
        <taxon>Eukaryota</taxon>
        <taxon>Metazoa</taxon>
        <taxon>Spiralia</taxon>
        <taxon>Lophotrochozoa</taxon>
        <taxon>Mollusca</taxon>
        <taxon>Bivalvia</taxon>
        <taxon>Autobranchia</taxon>
        <taxon>Pteriomorphia</taxon>
        <taxon>Pterioida</taxon>
        <taxon>Pterioidea</taxon>
        <taxon>Pteriidae</taxon>
        <taxon>Pinctada</taxon>
    </lineage>
</organism>
<evidence type="ECO:0000313" key="4">
    <source>
        <dbReference type="EMBL" id="KAK3101493.1"/>
    </source>
</evidence>